<proteinExistence type="predicted"/>
<name>A0A0S4L5N9_9BACT</name>
<organism evidence="2 3">
    <name type="scientific">Candidatus Nitrospira nitrosa</name>
    <dbReference type="NCBI Taxonomy" id="1742972"/>
    <lineage>
        <taxon>Bacteria</taxon>
        <taxon>Pseudomonadati</taxon>
        <taxon>Nitrospirota</taxon>
        <taxon>Nitrospiria</taxon>
        <taxon>Nitrospirales</taxon>
        <taxon>Nitrospiraceae</taxon>
        <taxon>Nitrospira</taxon>
    </lineage>
</organism>
<evidence type="ECO:0000259" key="1">
    <source>
        <dbReference type="Pfam" id="PF01243"/>
    </source>
</evidence>
<sequence>MAGKYLQMTMTESVRSAQRRYYGHASTITDVPDRDPLGEAEARFIADRDSFYLGSVGEQGWPYVQHRGGPKGFLKILDPATLAFADYRGNRQLLSTGNLHVNNRVALFLMDYKNRERLKILGYARVEDAQGNAALVERLTQGDTRNKVERVVTIEVVSYDWNCPKYITPRYSLDEVEEAVAPLKSRIAELEAQLGSVRA</sequence>
<dbReference type="InterPro" id="IPR011576">
    <property type="entry name" value="Pyridox_Oxase_N"/>
</dbReference>
<dbReference type="Proteomes" id="UP000199032">
    <property type="component" value="Unassembled WGS sequence"/>
</dbReference>
<dbReference type="RefSeq" id="WP_090742912.1">
    <property type="nucleotide sequence ID" value="NZ_CZQA01000001.1"/>
</dbReference>
<dbReference type="SUPFAM" id="SSF50475">
    <property type="entry name" value="FMN-binding split barrel"/>
    <property type="match status" value="1"/>
</dbReference>
<dbReference type="OrthoDB" id="9796486at2"/>
<gene>
    <name evidence="2" type="ORF">COMA1_10369</name>
</gene>
<dbReference type="PANTHER" id="PTHR42815:SF2">
    <property type="entry name" value="FAD-BINDING, PUTATIVE (AFU_ORTHOLOGUE AFUA_6G07600)-RELATED"/>
    <property type="match status" value="1"/>
</dbReference>
<dbReference type="PANTHER" id="PTHR42815">
    <property type="entry name" value="FAD-BINDING, PUTATIVE (AFU_ORTHOLOGUE AFUA_6G07600)-RELATED"/>
    <property type="match status" value="1"/>
</dbReference>
<evidence type="ECO:0000313" key="3">
    <source>
        <dbReference type="Proteomes" id="UP000199032"/>
    </source>
</evidence>
<dbReference type="STRING" id="1742972.COMA1_10369"/>
<accession>A0A0S4L5N9</accession>
<reference evidence="2 3" key="1">
    <citation type="submission" date="2015-10" db="EMBL/GenBank/DDBJ databases">
        <authorList>
            <person name="Gilbert D.G."/>
        </authorList>
    </citation>
    <scope>NUCLEOTIDE SEQUENCE [LARGE SCALE GENOMIC DNA]</scope>
    <source>
        <strain evidence="2">COMA1</strain>
    </source>
</reference>
<feature type="domain" description="Pyridoxamine 5'-phosphate oxidase N-terminal" evidence="1">
    <location>
        <begin position="39"/>
        <end position="135"/>
    </location>
</feature>
<dbReference type="EMBL" id="CZQA01000001">
    <property type="protein sequence ID" value="CUS32000.1"/>
    <property type="molecule type" value="Genomic_DNA"/>
</dbReference>
<keyword evidence="3" id="KW-1185">Reference proteome</keyword>
<dbReference type="Pfam" id="PF01243">
    <property type="entry name" value="PNPOx_N"/>
    <property type="match status" value="1"/>
</dbReference>
<dbReference type="Gene3D" id="2.30.110.10">
    <property type="entry name" value="Electron Transport, Fmn-binding Protein, Chain A"/>
    <property type="match status" value="1"/>
</dbReference>
<dbReference type="InterPro" id="IPR012349">
    <property type="entry name" value="Split_barrel_FMN-bd"/>
</dbReference>
<protein>
    <submittedName>
        <fullName evidence="2">Pyridoxamine 5'-phosphate oxidase-related FMN-binding</fullName>
    </submittedName>
</protein>
<dbReference type="AlphaFoldDB" id="A0A0S4L5N9"/>
<evidence type="ECO:0000313" key="2">
    <source>
        <dbReference type="EMBL" id="CUS32000.1"/>
    </source>
</evidence>